<dbReference type="OrthoDB" id="2013972at2759"/>
<accession>A0A9N9HSF5</accession>
<dbReference type="Gene3D" id="3.40.50.150">
    <property type="entry name" value="Vaccinia Virus protein VP39"/>
    <property type="match status" value="1"/>
</dbReference>
<protein>
    <recommendedName>
        <fullName evidence="2">tRNA (guanine(46)-N(7))-methyltransferase</fullName>
        <ecNumber evidence="2">2.1.1.33</ecNumber>
    </recommendedName>
</protein>
<keyword evidence="5" id="KW-0949">S-adenosyl-L-methionine</keyword>
<evidence type="ECO:0000256" key="3">
    <source>
        <dbReference type="ARBA" id="ARBA00022603"/>
    </source>
</evidence>
<dbReference type="Pfam" id="PF02390">
    <property type="entry name" value="Methyltransf_4"/>
    <property type="match status" value="1"/>
</dbReference>
<name>A0A9N9HSF5_9GLOM</name>
<sequence>MTFDNIIHKSPLNSDIPSKLHSVASGNSKENNQTLSLVFIDDDKSIDKDIVEDCSPILSKDKLLNGREFFDIEDLNYALPSDKLEADRGFLSHVLNKHVWKGNFHSPIAERLKNGGTKVLDIGCSSGNWIIDMALEYPSSTFIGIDVDSSFFPSNDKCPPN</sequence>
<reference evidence="7" key="1">
    <citation type="submission" date="2021-06" db="EMBL/GenBank/DDBJ databases">
        <authorList>
            <person name="Kallberg Y."/>
            <person name="Tangrot J."/>
            <person name="Rosling A."/>
        </authorList>
    </citation>
    <scope>NUCLEOTIDE SEQUENCE</scope>
    <source>
        <strain evidence="7">FL966</strain>
    </source>
</reference>
<evidence type="ECO:0000313" key="7">
    <source>
        <dbReference type="EMBL" id="CAG8703467.1"/>
    </source>
</evidence>
<feature type="non-terminal residue" evidence="7">
    <location>
        <position position="1"/>
    </location>
</feature>
<dbReference type="InterPro" id="IPR003358">
    <property type="entry name" value="tRNA_(Gua-N-7)_MeTrfase_Trmb"/>
</dbReference>
<keyword evidence="4" id="KW-0808">Transferase</keyword>
<dbReference type="SUPFAM" id="SSF53335">
    <property type="entry name" value="S-adenosyl-L-methionine-dependent methyltransferases"/>
    <property type="match status" value="1"/>
</dbReference>
<comment type="caution">
    <text evidence="7">The sequence shown here is derived from an EMBL/GenBank/DDBJ whole genome shotgun (WGS) entry which is preliminary data.</text>
</comment>
<evidence type="ECO:0000256" key="5">
    <source>
        <dbReference type="ARBA" id="ARBA00022691"/>
    </source>
</evidence>
<evidence type="ECO:0000256" key="4">
    <source>
        <dbReference type="ARBA" id="ARBA00022679"/>
    </source>
</evidence>
<comment type="catalytic activity">
    <reaction evidence="1">
        <text>guanosine(46) in tRNA + S-adenosyl-L-methionine = N(7)-methylguanosine(46) in tRNA + S-adenosyl-L-homocysteine</text>
        <dbReference type="Rhea" id="RHEA:42708"/>
        <dbReference type="Rhea" id="RHEA-COMP:10188"/>
        <dbReference type="Rhea" id="RHEA-COMP:10189"/>
        <dbReference type="ChEBI" id="CHEBI:57856"/>
        <dbReference type="ChEBI" id="CHEBI:59789"/>
        <dbReference type="ChEBI" id="CHEBI:74269"/>
        <dbReference type="ChEBI" id="CHEBI:74480"/>
        <dbReference type="EC" id="2.1.1.33"/>
    </reaction>
</comment>
<evidence type="ECO:0000256" key="2">
    <source>
        <dbReference type="ARBA" id="ARBA00011977"/>
    </source>
</evidence>
<dbReference type="EC" id="2.1.1.33" evidence="2"/>
<evidence type="ECO:0000256" key="6">
    <source>
        <dbReference type="ARBA" id="ARBA00022694"/>
    </source>
</evidence>
<dbReference type="Proteomes" id="UP000789759">
    <property type="component" value="Unassembled WGS sequence"/>
</dbReference>
<proteinExistence type="predicted"/>
<keyword evidence="8" id="KW-1185">Reference proteome</keyword>
<keyword evidence="6" id="KW-0819">tRNA processing</keyword>
<evidence type="ECO:0000313" key="8">
    <source>
        <dbReference type="Proteomes" id="UP000789759"/>
    </source>
</evidence>
<evidence type="ECO:0000256" key="1">
    <source>
        <dbReference type="ARBA" id="ARBA00000142"/>
    </source>
</evidence>
<gene>
    <name evidence="7" type="ORF">CPELLU_LOCUS11957</name>
</gene>
<dbReference type="InterPro" id="IPR029063">
    <property type="entry name" value="SAM-dependent_MTases_sf"/>
</dbReference>
<dbReference type="EMBL" id="CAJVQA010011025">
    <property type="protein sequence ID" value="CAG8703467.1"/>
    <property type="molecule type" value="Genomic_DNA"/>
</dbReference>
<keyword evidence="3" id="KW-0489">Methyltransferase</keyword>
<organism evidence="7 8">
    <name type="scientific">Cetraspora pellucida</name>
    <dbReference type="NCBI Taxonomy" id="1433469"/>
    <lineage>
        <taxon>Eukaryota</taxon>
        <taxon>Fungi</taxon>
        <taxon>Fungi incertae sedis</taxon>
        <taxon>Mucoromycota</taxon>
        <taxon>Glomeromycotina</taxon>
        <taxon>Glomeromycetes</taxon>
        <taxon>Diversisporales</taxon>
        <taxon>Gigasporaceae</taxon>
        <taxon>Cetraspora</taxon>
    </lineage>
</organism>
<dbReference type="GO" id="GO:0008176">
    <property type="term" value="F:tRNA (guanine(46)-N7)-methyltransferase activity"/>
    <property type="evidence" value="ECO:0007669"/>
    <property type="project" value="UniProtKB-EC"/>
</dbReference>
<dbReference type="AlphaFoldDB" id="A0A9N9HSF5"/>